<dbReference type="RefSeq" id="WP_062441409.1">
    <property type="nucleotide sequence ID" value="NZ_BMCJ01000002.1"/>
</dbReference>
<evidence type="ECO:0000256" key="4">
    <source>
        <dbReference type="HAMAP-Rule" id="MF_01185"/>
    </source>
</evidence>
<keyword evidence="5" id="KW-0966">Cell projection</keyword>
<comment type="subunit">
    <text evidence="4">Interacts with translational regulator CsrA and flagellin(s).</text>
</comment>
<evidence type="ECO:0000256" key="1">
    <source>
        <dbReference type="ARBA" id="ARBA00022490"/>
    </source>
</evidence>
<dbReference type="InterPro" id="IPR024046">
    <property type="entry name" value="Flagellar_assmbl_FliW_dom_sf"/>
</dbReference>
<dbReference type="InterPro" id="IPR003775">
    <property type="entry name" value="Flagellar_assembly_factor_FliW"/>
</dbReference>
<evidence type="ECO:0000313" key="6">
    <source>
        <dbReference type="Proteomes" id="UP000619534"/>
    </source>
</evidence>
<evidence type="ECO:0000256" key="3">
    <source>
        <dbReference type="ARBA" id="ARBA00022845"/>
    </source>
</evidence>
<dbReference type="Proteomes" id="UP000619534">
    <property type="component" value="Unassembled WGS sequence"/>
</dbReference>
<gene>
    <name evidence="4 5" type="primary">fliW</name>
    <name evidence="5" type="ORF">GCM10007216_11960</name>
</gene>
<dbReference type="PANTHER" id="PTHR39190:SF1">
    <property type="entry name" value="FLAGELLAR ASSEMBLY FACTOR FLIW"/>
    <property type="match status" value="1"/>
</dbReference>
<comment type="subcellular location">
    <subcellularLocation>
        <location evidence="4">Cytoplasm</location>
    </subcellularLocation>
</comment>
<keyword evidence="5" id="KW-0282">Flagellum</keyword>
<comment type="caution">
    <text evidence="5">The sequence shown here is derived from an EMBL/GenBank/DDBJ whole genome shotgun (WGS) entry which is preliminary data.</text>
</comment>
<keyword evidence="2 4" id="KW-1005">Bacterial flagellum biogenesis</keyword>
<dbReference type="EMBL" id="BMCJ01000002">
    <property type="protein sequence ID" value="GGC82999.1"/>
    <property type="molecule type" value="Genomic_DNA"/>
</dbReference>
<dbReference type="NCBIfam" id="NF009793">
    <property type="entry name" value="PRK13285.1-1"/>
    <property type="match status" value="1"/>
</dbReference>
<reference evidence="6" key="1">
    <citation type="journal article" date="2019" name="Int. J. Syst. Evol. Microbiol.">
        <title>The Global Catalogue of Microorganisms (GCM) 10K type strain sequencing project: providing services to taxonomists for standard genome sequencing and annotation.</title>
        <authorList>
            <consortium name="The Broad Institute Genomics Platform"/>
            <consortium name="The Broad Institute Genome Sequencing Center for Infectious Disease"/>
            <person name="Wu L."/>
            <person name="Ma J."/>
        </authorList>
    </citation>
    <scope>NUCLEOTIDE SEQUENCE [LARGE SCALE GENOMIC DNA]</scope>
    <source>
        <strain evidence="6">CCM 7282</strain>
    </source>
</reference>
<proteinExistence type="inferred from homology"/>
<keyword evidence="5" id="KW-0969">Cilium</keyword>
<name>A0ABQ1NQS2_9BACI</name>
<comment type="similarity">
    <text evidence="4">Belongs to the FliW family.</text>
</comment>
<keyword evidence="4" id="KW-0143">Chaperone</keyword>
<evidence type="ECO:0000256" key="2">
    <source>
        <dbReference type="ARBA" id="ARBA00022795"/>
    </source>
</evidence>
<protein>
    <recommendedName>
        <fullName evidence="4">Flagellar assembly factor FliW</fullName>
    </recommendedName>
</protein>
<evidence type="ECO:0000313" key="5">
    <source>
        <dbReference type="EMBL" id="GGC82999.1"/>
    </source>
</evidence>
<dbReference type="PANTHER" id="PTHR39190">
    <property type="entry name" value="FLAGELLAR ASSEMBLY FACTOR FLIW"/>
    <property type="match status" value="1"/>
</dbReference>
<sequence>MIIATKFFGDIEVKQQDILEFPGGLPGFEDVKRFVLLNMEEKGIYQVLQSIDQPQVALIATNPYLFLKDYSFDLDGKTLELLEIESPKDVIILSVVTLRSPFSETTVNLQAPVVVNYNRNKGKQVILNDTSFHTKHLLASFRKEEEQHVSAESENK</sequence>
<dbReference type="Pfam" id="PF02623">
    <property type="entry name" value="FliW"/>
    <property type="match status" value="1"/>
</dbReference>
<accession>A0ABQ1NQS2</accession>
<keyword evidence="6" id="KW-1185">Reference proteome</keyword>
<dbReference type="HAMAP" id="MF_01185">
    <property type="entry name" value="FliW"/>
    <property type="match status" value="1"/>
</dbReference>
<organism evidence="5 6">
    <name type="scientific">Thalassobacillus devorans</name>
    <dbReference type="NCBI Taxonomy" id="279813"/>
    <lineage>
        <taxon>Bacteria</taxon>
        <taxon>Bacillati</taxon>
        <taxon>Bacillota</taxon>
        <taxon>Bacilli</taxon>
        <taxon>Bacillales</taxon>
        <taxon>Bacillaceae</taxon>
        <taxon>Thalassobacillus</taxon>
    </lineage>
</organism>
<dbReference type="Gene3D" id="2.30.290.10">
    <property type="entry name" value="BH3618-like"/>
    <property type="match status" value="1"/>
</dbReference>
<dbReference type="SUPFAM" id="SSF141457">
    <property type="entry name" value="BH3618-like"/>
    <property type="match status" value="1"/>
</dbReference>
<keyword evidence="1 4" id="KW-0963">Cytoplasm</keyword>
<keyword evidence="3 4" id="KW-0810">Translation regulation</keyword>
<comment type="function">
    <text evidence="4">Acts as an anti-CsrA protein, binds CsrA and prevents it from repressing translation of its target genes, one of which is flagellin. Binds to flagellin and participates in the assembly of the flagellum.</text>
</comment>